<feature type="region of interest" description="Disordered" evidence="1">
    <location>
        <begin position="218"/>
        <end position="269"/>
    </location>
</feature>
<dbReference type="Proteomes" id="UP000305196">
    <property type="component" value="Unassembled WGS sequence"/>
</dbReference>
<feature type="compositionally biased region" description="Basic and acidic residues" evidence="1">
    <location>
        <begin position="250"/>
        <end position="260"/>
    </location>
</feature>
<dbReference type="VEuPathDB" id="PlasmoDB:PVW1_000007700"/>
<dbReference type="VEuPathDB" id="PlasmoDB:PVP01_0007400"/>
<reference evidence="2 3" key="1">
    <citation type="submission" date="2016-07" db="EMBL/GenBank/DDBJ databases">
        <authorList>
            <consortium name="Pathogen Informatics"/>
        </authorList>
    </citation>
    <scope>NUCLEOTIDE SEQUENCE [LARGE SCALE GENOMIC DNA]</scope>
</reference>
<dbReference type="VEuPathDB" id="PlasmoDB:PVPAM_080010800"/>
<sequence length="362" mass="41968">MTEILDEKALQLLPTKKFYDQLDNGTDGCPNANFYITVKDLLDRYNVLQVGSNKISKGLCYVYGKNFPDISDNDICNFLYYWLGEILYDNLIPRINLGSVISNLFVILRIRNEKKCTAPNYYNFNEDKYFKKIKLFFDYSKDYDIYEKQISNNNPTCNKKYYEYLQTYVETYKEFEGKCPNKSHSSGYCKAFNEYFDEKIRTNLSKLTCNLQDYKPGAEEVHDKTEATEEQPSPTHRKEGLSVTLSTGSEGERKQVEKPHGASVYPSTEGKFELNSASDLADDPPTPTITKSIVTAASAAGLLMPPFLIYNFTPVRSWINKLLGRNQIYRNPLTERELIENSYQPDNFDSERNRYNIMYRPE</sequence>
<dbReference type="AlphaFoldDB" id="A0A1G4E129"/>
<name>A0A1G4E129_PLAVI</name>
<dbReference type="Pfam" id="PF05795">
    <property type="entry name" value="Plasmodium_Vir"/>
    <property type="match status" value="1"/>
</dbReference>
<evidence type="ECO:0000313" key="2">
    <source>
        <dbReference type="EMBL" id="SCA59629.1"/>
    </source>
</evidence>
<gene>
    <name evidence="2" type="ORF">PVC01_000011800</name>
</gene>
<organism evidence="2 3">
    <name type="scientific">Plasmodium vivax</name>
    <name type="common">malaria parasite P. vivax</name>
    <dbReference type="NCBI Taxonomy" id="5855"/>
    <lineage>
        <taxon>Eukaryota</taxon>
        <taxon>Sar</taxon>
        <taxon>Alveolata</taxon>
        <taxon>Apicomplexa</taxon>
        <taxon>Aconoidasida</taxon>
        <taxon>Haemosporida</taxon>
        <taxon>Plasmodiidae</taxon>
        <taxon>Plasmodium</taxon>
        <taxon>Plasmodium (Plasmodium)</taxon>
    </lineage>
</organism>
<proteinExistence type="predicted"/>
<protein>
    <submittedName>
        <fullName evidence="2">VIR protein</fullName>
    </submittedName>
</protein>
<evidence type="ECO:0000313" key="3">
    <source>
        <dbReference type="Proteomes" id="UP000305196"/>
    </source>
</evidence>
<evidence type="ECO:0000256" key="1">
    <source>
        <dbReference type="SAM" id="MobiDB-lite"/>
    </source>
</evidence>
<feature type="compositionally biased region" description="Basic and acidic residues" evidence="1">
    <location>
        <begin position="218"/>
        <end position="227"/>
    </location>
</feature>
<accession>A0A1G4E129</accession>
<dbReference type="InterPro" id="IPR008780">
    <property type="entry name" value="Plasmodium_Vir"/>
</dbReference>
<dbReference type="EMBL" id="FLYI01000011">
    <property type="protein sequence ID" value="SCA59629.1"/>
    <property type="molecule type" value="Genomic_DNA"/>
</dbReference>